<comment type="caution">
    <text evidence="11">The sequence shown here is derived from an EMBL/GenBank/DDBJ whole genome shotgun (WGS) entry which is preliminary data.</text>
</comment>
<evidence type="ECO:0000256" key="1">
    <source>
        <dbReference type="ARBA" id="ARBA00000681"/>
    </source>
</evidence>
<sequence>MVAGGVAGAAPALADTARGHKPVASGDSQSLRALGAAIDLAIGSALTPQDITDFATISGGQFSVVTGANAMKWQTVEPTQGTYDWTDADQLLAFAKANHQLVRGHTLLWHNQLPSWLTAGVADGSITKSKLWSLLEKHIFTEVGRFKGKIWQWDVANEFFTDANPSGINPNDWWVQQLGESVIPQAFKWAHEADPHALLFYNDYNITGEDGTNAKSDAVYAWATKQRDAGVPIHGIGSQAHLDTQYGFDPQRFQQDLERYAKAGFKVAITEADVRTFVDAPETQVPTDNLALFAQPFEYSAMLQAAISVPAVISFTVWGWTDVNSWVPGTFKGEGYACLYDVNQQPKQAYFTLQKDLELAAHGAPRRAPLPRA</sequence>
<evidence type="ECO:0000313" key="11">
    <source>
        <dbReference type="EMBL" id="GAA4158114.1"/>
    </source>
</evidence>
<evidence type="ECO:0000259" key="10">
    <source>
        <dbReference type="PROSITE" id="PS51760"/>
    </source>
</evidence>
<dbReference type="InterPro" id="IPR044846">
    <property type="entry name" value="GH10"/>
</dbReference>
<dbReference type="EMBL" id="BAABBV010000001">
    <property type="protein sequence ID" value="GAA4158114.1"/>
    <property type="molecule type" value="Genomic_DNA"/>
</dbReference>
<dbReference type="EC" id="3.2.1.8" evidence="9"/>
<dbReference type="PANTHER" id="PTHR31490:SF88">
    <property type="entry name" value="BETA-XYLANASE"/>
    <property type="match status" value="1"/>
</dbReference>
<dbReference type="PANTHER" id="PTHR31490">
    <property type="entry name" value="GLYCOSYL HYDROLASE"/>
    <property type="match status" value="1"/>
</dbReference>
<gene>
    <name evidence="11" type="ORF">GCM10022286_10530</name>
</gene>
<name>A0ABP7ZHH8_9MICO</name>
<evidence type="ECO:0000256" key="4">
    <source>
        <dbReference type="ARBA" id="ARBA00022729"/>
    </source>
</evidence>
<keyword evidence="5 9" id="KW-0378">Hydrolase</keyword>
<reference evidence="11" key="2">
    <citation type="submission" date="2023-12" db="EMBL/GenBank/DDBJ databases">
        <authorList>
            <person name="Sun Q."/>
            <person name="Inoue M."/>
        </authorList>
    </citation>
    <scope>NUCLEOTIDE SEQUENCE</scope>
    <source>
        <strain evidence="11">JCM 17590</strain>
    </source>
</reference>
<dbReference type="PRINTS" id="PR00134">
    <property type="entry name" value="GLHYDRLASE10"/>
</dbReference>
<keyword evidence="4" id="KW-0732">Signal</keyword>
<evidence type="ECO:0000313" key="12">
    <source>
        <dbReference type="Proteomes" id="UP001415169"/>
    </source>
</evidence>
<dbReference type="SMART" id="SM00633">
    <property type="entry name" value="Glyco_10"/>
    <property type="match status" value="1"/>
</dbReference>
<keyword evidence="8 9" id="KW-0624">Polysaccharide degradation</keyword>
<dbReference type="SUPFAM" id="SSF51445">
    <property type="entry name" value="(Trans)glycosidases"/>
    <property type="match status" value="1"/>
</dbReference>
<feature type="domain" description="GH10" evidence="10">
    <location>
        <begin position="28"/>
        <end position="356"/>
    </location>
</feature>
<evidence type="ECO:0000256" key="9">
    <source>
        <dbReference type="RuleBase" id="RU361174"/>
    </source>
</evidence>
<accession>A0ABP7ZHH8</accession>
<protein>
    <recommendedName>
        <fullName evidence="9">Beta-xylanase</fullName>
        <ecNumber evidence="9">3.2.1.8</ecNumber>
    </recommendedName>
</protein>
<evidence type="ECO:0000256" key="5">
    <source>
        <dbReference type="ARBA" id="ARBA00022801"/>
    </source>
</evidence>
<keyword evidence="12" id="KW-1185">Reference proteome</keyword>
<dbReference type="Pfam" id="PF00331">
    <property type="entry name" value="Glyco_hydro_10"/>
    <property type="match status" value="1"/>
</dbReference>
<dbReference type="InterPro" id="IPR001000">
    <property type="entry name" value="GH10_dom"/>
</dbReference>
<reference evidence="11" key="1">
    <citation type="journal article" date="2014" name="Int. J. Syst. Evol. Microbiol.">
        <title>Complete genome of a new Firmicutes species belonging to the dominant human colonic microbiota ('Ruminococcus bicirculans') reveals two chromosomes and a selective capacity to utilize plant glucans.</title>
        <authorList>
            <consortium name="NISC Comparative Sequencing Program"/>
            <person name="Wegmann U."/>
            <person name="Louis P."/>
            <person name="Goesmann A."/>
            <person name="Henrissat B."/>
            <person name="Duncan S.H."/>
            <person name="Flint H.J."/>
        </authorList>
    </citation>
    <scope>NUCLEOTIDE SEQUENCE</scope>
    <source>
        <strain evidence="11">JCM 17590</strain>
    </source>
</reference>
<dbReference type="PROSITE" id="PS51760">
    <property type="entry name" value="GH10_2"/>
    <property type="match status" value="1"/>
</dbReference>
<evidence type="ECO:0000256" key="7">
    <source>
        <dbReference type="ARBA" id="ARBA00023295"/>
    </source>
</evidence>
<dbReference type="Gene3D" id="3.20.20.80">
    <property type="entry name" value="Glycosidases"/>
    <property type="match status" value="1"/>
</dbReference>
<keyword evidence="7 9" id="KW-0326">Glycosidase</keyword>
<evidence type="ECO:0000256" key="6">
    <source>
        <dbReference type="ARBA" id="ARBA00023277"/>
    </source>
</evidence>
<evidence type="ECO:0000256" key="3">
    <source>
        <dbReference type="ARBA" id="ARBA00022651"/>
    </source>
</evidence>
<keyword evidence="6 9" id="KW-0119">Carbohydrate metabolism</keyword>
<dbReference type="Proteomes" id="UP001415169">
    <property type="component" value="Unassembled WGS sequence"/>
</dbReference>
<dbReference type="InterPro" id="IPR017853">
    <property type="entry name" value="GH"/>
</dbReference>
<evidence type="ECO:0000256" key="8">
    <source>
        <dbReference type="ARBA" id="ARBA00023326"/>
    </source>
</evidence>
<proteinExistence type="inferred from homology"/>
<keyword evidence="3" id="KW-0858">Xylan degradation</keyword>
<organism evidence="11 12">
    <name type="scientific">Gryllotalpicola daejeonensis</name>
    <dbReference type="NCBI Taxonomy" id="993087"/>
    <lineage>
        <taxon>Bacteria</taxon>
        <taxon>Bacillati</taxon>
        <taxon>Actinomycetota</taxon>
        <taxon>Actinomycetes</taxon>
        <taxon>Micrococcales</taxon>
        <taxon>Microbacteriaceae</taxon>
        <taxon>Gryllotalpicola</taxon>
    </lineage>
</organism>
<comment type="similarity">
    <text evidence="2 9">Belongs to the glycosyl hydrolase 10 (cellulase F) family.</text>
</comment>
<evidence type="ECO:0000256" key="2">
    <source>
        <dbReference type="ARBA" id="ARBA00007495"/>
    </source>
</evidence>
<comment type="catalytic activity">
    <reaction evidence="1 9">
        <text>Endohydrolysis of (1-&gt;4)-beta-D-xylosidic linkages in xylans.</text>
        <dbReference type="EC" id="3.2.1.8"/>
    </reaction>
</comment>